<dbReference type="FunFam" id="3.30.160.60:FF:001506">
    <property type="entry name" value="Zinc finger protein"/>
    <property type="match status" value="1"/>
</dbReference>
<evidence type="ECO:0000256" key="3">
    <source>
        <dbReference type="ARBA" id="ARBA00022499"/>
    </source>
</evidence>
<keyword evidence="17" id="KW-1185">Reference proteome</keyword>
<feature type="domain" description="C2H2-type" evidence="15">
    <location>
        <begin position="303"/>
        <end position="330"/>
    </location>
</feature>
<dbReference type="Proteomes" id="UP000694680">
    <property type="component" value="Chromosome 4"/>
</dbReference>
<proteinExistence type="inferred from homology"/>
<dbReference type="Gene3D" id="3.30.160.60">
    <property type="entry name" value="Classic Zinc Finger"/>
    <property type="match status" value="9"/>
</dbReference>
<feature type="domain" description="C2H2-type" evidence="15">
    <location>
        <begin position="191"/>
        <end position="218"/>
    </location>
</feature>
<feature type="region of interest" description="Disordered" evidence="14">
    <location>
        <begin position="114"/>
        <end position="188"/>
    </location>
</feature>
<evidence type="ECO:0000256" key="12">
    <source>
        <dbReference type="ARBA" id="ARBA00023242"/>
    </source>
</evidence>
<evidence type="ECO:0000256" key="13">
    <source>
        <dbReference type="PROSITE-ProRule" id="PRU00042"/>
    </source>
</evidence>
<dbReference type="GeneID" id="114462122"/>
<keyword evidence="5" id="KW-0677">Repeat</keyword>
<feature type="domain" description="C2H2-type" evidence="15">
    <location>
        <begin position="387"/>
        <end position="414"/>
    </location>
</feature>
<dbReference type="InterPro" id="IPR013087">
    <property type="entry name" value="Znf_C2H2_type"/>
</dbReference>
<keyword evidence="7" id="KW-0862">Zinc</keyword>
<feature type="domain" description="C2H2-type" evidence="15">
    <location>
        <begin position="275"/>
        <end position="302"/>
    </location>
</feature>
<evidence type="ECO:0000256" key="8">
    <source>
        <dbReference type="ARBA" id="ARBA00022843"/>
    </source>
</evidence>
<evidence type="ECO:0000256" key="7">
    <source>
        <dbReference type="ARBA" id="ARBA00022833"/>
    </source>
</evidence>
<evidence type="ECO:0000256" key="11">
    <source>
        <dbReference type="ARBA" id="ARBA00023163"/>
    </source>
</evidence>
<dbReference type="GO" id="GO:0045596">
    <property type="term" value="P:negative regulation of cell differentiation"/>
    <property type="evidence" value="ECO:0007669"/>
    <property type="project" value="UniProtKB-ARBA"/>
</dbReference>
<reference evidence="16" key="3">
    <citation type="submission" date="2025-09" db="UniProtKB">
        <authorList>
            <consortium name="Ensembl"/>
        </authorList>
    </citation>
    <scope>IDENTIFICATION</scope>
</reference>
<dbReference type="PROSITE" id="PS50157">
    <property type="entry name" value="ZINC_FINGER_C2H2_2"/>
    <property type="match status" value="9"/>
</dbReference>
<dbReference type="GO" id="GO:0005654">
    <property type="term" value="C:nucleoplasm"/>
    <property type="evidence" value="ECO:0007669"/>
    <property type="project" value="TreeGrafter"/>
</dbReference>
<dbReference type="SUPFAM" id="SSF57667">
    <property type="entry name" value="beta-beta-alpha zinc fingers"/>
    <property type="match status" value="5"/>
</dbReference>
<reference evidence="16" key="1">
    <citation type="submission" date="2020-06" db="EMBL/GenBank/DDBJ databases">
        <authorList>
            <consortium name="Wellcome Sanger Institute Data Sharing"/>
        </authorList>
    </citation>
    <scope>NUCLEOTIDE SEQUENCE [LARGE SCALE GENOMIC DNA]</scope>
</reference>
<keyword evidence="6 13" id="KW-0863">Zinc-finger</keyword>
<comment type="subcellular location">
    <subcellularLocation>
        <location evidence="1">Nucleus</location>
    </subcellularLocation>
</comment>
<evidence type="ECO:0000313" key="17">
    <source>
        <dbReference type="Proteomes" id="UP000694680"/>
    </source>
</evidence>
<dbReference type="PANTHER" id="PTHR24399">
    <property type="entry name" value="ZINC FINGER AND BTB DOMAIN-CONTAINING"/>
    <property type="match status" value="1"/>
</dbReference>
<evidence type="ECO:0000256" key="9">
    <source>
        <dbReference type="ARBA" id="ARBA00023015"/>
    </source>
</evidence>
<dbReference type="FunFam" id="3.30.160.60:FF:000446">
    <property type="entry name" value="Zinc finger protein"/>
    <property type="match status" value="2"/>
</dbReference>
<gene>
    <name evidence="16" type="primary">LOC114462122</name>
</gene>
<feature type="domain" description="C2H2-type" evidence="15">
    <location>
        <begin position="219"/>
        <end position="246"/>
    </location>
</feature>
<feature type="domain" description="C2H2-type" evidence="15">
    <location>
        <begin position="359"/>
        <end position="386"/>
    </location>
</feature>
<dbReference type="AlphaFoldDB" id="A0A8C5GWG5"/>
<evidence type="ECO:0000256" key="10">
    <source>
        <dbReference type="ARBA" id="ARBA00023125"/>
    </source>
</evidence>
<dbReference type="InterPro" id="IPR036236">
    <property type="entry name" value="Znf_C2H2_sf"/>
</dbReference>
<keyword evidence="4" id="KW-0479">Metal-binding</keyword>
<dbReference type="SMART" id="SM00355">
    <property type="entry name" value="ZnF_C2H2"/>
    <property type="match status" value="9"/>
</dbReference>
<dbReference type="Pfam" id="PF00096">
    <property type="entry name" value="zf-C2H2"/>
    <property type="match status" value="7"/>
</dbReference>
<evidence type="ECO:0000256" key="2">
    <source>
        <dbReference type="ARBA" id="ARBA00006991"/>
    </source>
</evidence>
<evidence type="ECO:0000313" key="16">
    <source>
        <dbReference type="Ensembl" id="ENSGWIP00000036425.1"/>
    </source>
</evidence>
<feature type="domain" description="C2H2-type" evidence="15">
    <location>
        <begin position="331"/>
        <end position="358"/>
    </location>
</feature>
<feature type="domain" description="C2H2-type" evidence="15">
    <location>
        <begin position="247"/>
        <end position="274"/>
    </location>
</feature>
<dbReference type="Ensembl" id="ENSGWIT00000039693.1">
    <property type="protein sequence ID" value="ENSGWIP00000036425.1"/>
    <property type="gene ID" value="ENSGWIG00000018769.1"/>
</dbReference>
<dbReference type="FunFam" id="3.30.160.60:FF:001480">
    <property type="entry name" value="Si:cabz01071911.3"/>
    <property type="match status" value="1"/>
</dbReference>
<dbReference type="GO" id="GO:0001227">
    <property type="term" value="F:DNA-binding transcription repressor activity, RNA polymerase II-specific"/>
    <property type="evidence" value="ECO:0007669"/>
    <property type="project" value="TreeGrafter"/>
</dbReference>
<evidence type="ECO:0000256" key="5">
    <source>
        <dbReference type="ARBA" id="ARBA00022737"/>
    </source>
</evidence>
<dbReference type="OrthoDB" id="40579at2759"/>
<dbReference type="RefSeq" id="XP_028300582.1">
    <property type="nucleotide sequence ID" value="XM_028444781.1"/>
</dbReference>
<dbReference type="FunFam" id="3.30.160.60:FF:000624">
    <property type="entry name" value="zinc finger protein 697"/>
    <property type="match status" value="1"/>
</dbReference>
<keyword evidence="11" id="KW-0804">Transcription</keyword>
<feature type="compositionally biased region" description="Acidic residues" evidence="14">
    <location>
        <begin position="132"/>
        <end position="147"/>
    </location>
</feature>
<name>A0A8C5GWG5_GOUWI</name>
<evidence type="ECO:0000256" key="1">
    <source>
        <dbReference type="ARBA" id="ARBA00004123"/>
    </source>
</evidence>
<dbReference type="PANTHER" id="PTHR24399:SF23">
    <property type="entry name" value="C2H2-TYPE DOMAIN-CONTAINING PROTEIN"/>
    <property type="match status" value="1"/>
</dbReference>
<evidence type="ECO:0000256" key="14">
    <source>
        <dbReference type="SAM" id="MobiDB-lite"/>
    </source>
</evidence>
<sequence>MTEEGQEAKQTDREPEEKLEIKALFQNKRIPANVLCGESAHVLQLQDHLHIKKEEEELLESLEVKQETDNTAVAVKSEEDGVQCSLLHWRQSEKNIKGEPATCSSAKVMKVEPNVDISESPDAANTCTQPDTDGEETDCSDTEDSEDWREPLSQSEAQSEHIDMSCESFQTSEVRTETNTKGKSKNTEKHFGCDVCGKLCSRRFELKIHRRIHTGENPFGCDVCGKRFSRRSNLKVHIRIHTGEKPFGCDVCGKLFSRRVDLKIHRRIHTGEKPFGCDVCGKRFSSRSNLKSHTIIHTGEKPFGCDVCGKRFRYKTHLKAHMLIHSREKPYGGDVCGRQFSIGCDLKKHTGIHTGERPFVCDVCSKGFCHKSHLKRHMEIHTGEKPFGCDFCQRSFSCRSHLKMHLLIHTGEKPYVCDVCQKRFVQKTNLNRHMKIHTRATVTKYADPDPQNKKE</sequence>
<comment type="similarity">
    <text evidence="2">Belongs to the krueppel C2H2-type zinc-finger protein family.</text>
</comment>
<feature type="domain" description="C2H2-type" evidence="15">
    <location>
        <begin position="415"/>
        <end position="442"/>
    </location>
</feature>
<dbReference type="GO" id="GO:0000978">
    <property type="term" value="F:RNA polymerase II cis-regulatory region sequence-specific DNA binding"/>
    <property type="evidence" value="ECO:0007669"/>
    <property type="project" value="TreeGrafter"/>
</dbReference>
<protein>
    <submittedName>
        <fullName evidence="16">Zinc finger protein OZF-like</fullName>
    </submittedName>
</protein>
<evidence type="ECO:0000256" key="4">
    <source>
        <dbReference type="ARBA" id="ARBA00022723"/>
    </source>
</evidence>
<keyword evidence="3" id="KW-1017">Isopeptide bond</keyword>
<evidence type="ECO:0000256" key="6">
    <source>
        <dbReference type="ARBA" id="ARBA00022771"/>
    </source>
</evidence>
<keyword evidence="9" id="KW-0805">Transcription regulation</keyword>
<feature type="compositionally biased region" description="Basic and acidic residues" evidence="14">
    <location>
        <begin position="174"/>
        <end position="188"/>
    </location>
</feature>
<evidence type="ECO:0000259" key="15">
    <source>
        <dbReference type="PROSITE" id="PS50157"/>
    </source>
</evidence>
<keyword evidence="12" id="KW-0539">Nucleus</keyword>
<dbReference type="PROSITE" id="PS00028">
    <property type="entry name" value="ZINC_FINGER_C2H2_1"/>
    <property type="match status" value="8"/>
</dbReference>
<reference evidence="16" key="2">
    <citation type="submission" date="2025-08" db="UniProtKB">
        <authorList>
            <consortium name="Ensembl"/>
        </authorList>
    </citation>
    <scope>IDENTIFICATION</scope>
</reference>
<dbReference type="GO" id="GO:0008270">
    <property type="term" value="F:zinc ion binding"/>
    <property type="evidence" value="ECO:0007669"/>
    <property type="project" value="UniProtKB-KW"/>
</dbReference>
<organism evidence="16 17">
    <name type="scientific">Gouania willdenowi</name>
    <name type="common">Blunt-snouted clingfish</name>
    <name type="synonym">Lepadogaster willdenowi</name>
    <dbReference type="NCBI Taxonomy" id="441366"/>
    <lineage>
        <taxon>Eukaryota</taxon>
        <taxon>Metazoa</taxon>
        <taxon>Chordata</taxon>
        <taxon>Craniata</taxon>
        <taxon>Vertebrata</taxon>
        <taxon>Euteleostomi</taxon>
        <taxon>Actinopterygii</taxon>
        <taxon>Neopterygii</taxon>
        <taxon>Teleostei</taxon>
        <taxon>Neoteleostei</taxon>
        <taxon>Acanthomorphata</taxon>
        <taxon>Ovalentaria</taxon>
        <taxon>Blenniimorphae</taxon>
        <taxon>Blenniiformes</taxon>
        <taxon>Gobiesocoidei</taxon>
        <taxon>Gobiesocidae</taxon>
        <taxon>Gobiesocinae</taxon>
        <taxon>Gouania</taxon>
    </lineage>
</organism>
<keyword evidence="8" id="KW-0832">Ubl conjugation</keyword>
<keyword evidence="10" id="KW-0238">DNA-binding</keyword>
<dbReference type="FunFam" id="3.30.160.60:FF:001498">
    <property type="entry name" value="Zinc finger protein 404"/>
    <property type="match status" value="1"/>
</dbReference>
<dbReference type="FunFam" id="3.30.160.60:FF:000690">
    <property type="entry name" value="Zinc finger protein 354C"/>
    <property type="match status" value="1"/>
</dbReference>
<accession>A0A8C5GWG5</accession>
<dbReference type="FunFam" id="3.30.160.60:FF:000912">
    <property type="entry name" value="Zinc finger protein 660"/>
    <property type="match status" value="1"/>
</dbReference>